<keyword evidence="1" id="KW-1133">Transmembrane helix</keyword>
<keyword evidence="1" id="KW-0812">Transmembrane</keyword>
<reference evidence="2 3" key="1">
    <citation type="submission" date="2019-12" db="EMBL/GenBank/DDBJ databases">
        <title>the WGS of Blastococcus saxobsidens 67B17.</title>
        <authorList>
            <person name="Jiang Z."/>
        </authorList>
    </citation>
    <scope>NUCLEOTIDE SEQUENCE [LARGE SCALE GENOMIC DNA]</scope>
    <source>
        <strain evidence="2 3">67B17</strain>
    </source>
</reference>
<evidence type="ECO:0000256" key="1">
    <source>
        <dbReference type="SAM" id="Phobius"/>
    </source>
</evidence>
<evidence type="ECO:0000313" key="3">
    <source>
        <dbReference type="Proteomes" id="UP000479241"/>
    </source>
</evidence>
<feature type="transmembrane region" description="Helical" evidence="1">
    <location>
        <begin position="44"/>
        <end position="65"/>
    </location>
</feature>
<sequence length="84" mass="8746">MEERDVLTARRPTLLVDALLDLVALAVLIASSLVLFGFDALDGPLQVALVGCAAIAALCVLYGVVGFKIEKVEPVALGRAPGQE</sequence>
<gene>
    <name evidence="2" type="ORF">GCU60_18810</name>
</gene>
<name>A0A6L9W8D7_9ACTN</name>
<accession>A0A6L9W8D7</accession>
<organism evidence="2 3">
    <name type="scientific">Blastococcus saxobsidens</name>
    <dbReference type="NCBI Taxonomy" id="138336"/>
    <lineage>
        <taxon>Bacteria</taxon>
        <taxon>Bacillati</taxon>
        <taxon>Actinomycetota</taxon>
        <taxon>Actinomycetes</taxon>
        <taxon>Geodermatophilales</taxon>
        <taxon>Geodermatophilaceae</taxon>
        <taxon>Blastococcus</taxon>
    </lineage>
</organism>
<dbReference type="AlphaFoldDB" id="A0A6L9W8D7"/>
<dbReference type="Proteomes" id="UP000479241">
    <property type="component" value="Unassembled WGS sequence"/>
</dbReference>
<protein>
    <submittedName>
        <fullName evidence="2">Uncharacterized protein</fullName>
    </submittedName>
</protein>
<keyword evidence="1" id="KW-0472">Membrane</keyword>
<feature type="transmembrane region" description="Helical" evidence="1">
    <location>
        <begin position="12"/>
        <end position="38"/>
    </location>
</feature>
<dbReference type="EMBL" id="JAAGWG010000043">
    <property type="protein sequence ID" value="NEK87794.1"/>
    <property type="molecule type" value="Genomic_DNA"/>
</dbReference>
<comment type="caution">
    <text evidence="2">The sequence shown here is derived from an EMBL/GenBank/DDBJ whole genome shotgun (WGS) entry which is preliminary data.</text>
</comment>
<evidence type="ECO:0000313" key="2">
    <source>
        <dbReference type="EMBL" id="NEK87794.1"/>
    </source>
</evidence>
<proteinExistence type="predicted"/>
<dbReference type="RefSeq" id="WP_091382398.1">
    <property type="nucleotide sequence ID" value="NZ_JAAGWG010000043.1"/>
</dbReference>